<dbReference type="InterPro" id="IPR036420">
    <property type="entry name" value="BRCT_dom_sf"/>
</dbReference>
<evidence type="ECO:0000256" key="2">
    <source>
        <dbReference type="ARBA" id="ARBA00022763"/>
    </source>
</evidence>
<feature type="region of interest" description="Disordered" evidence="4">
    <location>
        <begin position="41"/>
        <end position="74"/>
    </location>
</feature>
<dbReference type="Gene3D" id="3.40.50.10190">
    <property type="entry name" value="BRCT domain"/>
    <property type="match status" value="1"/>
</dbReference>
<name>A0A1S8BDW8_9PEZI</name>
<sequence length="347" mass="36387">MAFALTLHGSDDERNTITKLILENGGRILDPGFEMLFSSNASSAASPTKTPLTTSKTPKATPASKKKASAQSSDSASTTLTLTAQASALGFVALISDKHSRRAKYIQALALGLPCLSYHWLLDCLSSGTLRPWQLYLLPAGESAFLSGAVRSRVLTSPHYEPGGDDAKLDAVLSRRQRLLDGKSVLLVLTKAERGRAYRFLTSAMGARRVTWCRDAKEARRRLESGEEEWDWVYVDGAEEQLFPCLAAGAAASTTGTSIPAGKKRKRGGAGGAGGATAAGPGAISFASTVSERTAGSSVIASFAEGVGAGRERDAGGVKVVEVGGRKVKVVGDEFVIQSLILGALLE</sequence>
<dbReference type="PROSITE" id="PS50172">
    <property type="entry name" value="BRCT"/>
    <property type="match status" value="1"/>
</dbReference>
<evidence type="ECO:0000259" key="5">
    <source>
        <dbReference type="PROSITE" id="PS50172"/>
    </source>
</evidence>
<dbReference type="GO" id="GO:0005634">
    <property type="term" value="C:nucleus"/>
    <property type="evidence" value="ECO:0007669"/>
    <property type="project" value="UniProtKB-SubCell"/>
</dbReference>
<dbReference type="Proteomes" id="UP000190776">
    <property type="component" value="Unassembled WGS sequence"/>
</dbReference>
<dbReference type="InterPro" id="IPR047252">
    <property type="entry name" value="TP53BP1-like"/>
</dbReference>
<keyword evidence="3" id="KW-0539">Nucleus</keyword>
<dbReference type="AlphaFoldDB" id="A0A1S8BDW8"/>
<dbReference type="GO" id="GO:0042393">
    <property type="term" value="F:histone binding"/>
    <property type="evidence" value="ECO:0007669"/>
    <property type="project" value="TreeGrafter"/>
</dbReference>
<dbReference type="CDD" id="cd17745">
    <property type="entry name" value="BRCT_p53bp1_rpt1"/>
    <property type="match status" value="1"/>
</dbReference>
<gene>
    <name evidence="6" type="ORF">BK809_0004316</name>
</gene>
<accession>A0A1S8BDW8</accession>
<protein>
    <recommendedName>
        <fullName evidence="5">BRCT domain-containing protein</fullName>
    </recommendedName>
</protein>
<dbReference type="STRING" id="420778.A0A1S8BDW8"/>
<proteinExistence type="predicted"/>
<evidence type="ECO:0000256" key="1">
    <source>
        <dbReference type="ARBA" id="ARBA00004123"/>
    </source>
</evidence>
<dbReference type="GO" id="GO:0000077">
    <property type="term" value="P:DNA damage checkpoint signaling"/>
    <property type="evidence" value="ECO:0007669"/>
    <property type="project" value="TreeGrafter"/>
</dbReference>
<keyword evidence="2" id="KW-0227">DNA damage</keyword>
<feature type="region of interest" description="Disordered" evidence="4">
    <location>
        <begin position="255"/>
        <end position="278"/>
    </location>
</feature>
<evidence type="ECO:0000313" key="7">
    <source>
        <dbReference type="Proteomes" id="UP000190776"/>
    </source>
</evidence>
<organism evidence="6 7">
    <name type="scientific">Diplodia seriata</name>
    <dbReference type="NCBI Taxonomy" id="420778"/>
    <lineage>
        <taxon>Eukaryota</taxon>
        <taxon>Fungi</taxon>
        <taxon>Dikarya</taxon>
        <taxon>Ascomycota</taxon>
        <taxon>Pezizomycotina</taxon>
        <taxon>Dothideomycetes</taxon>
        <taxon>Dothideomycetes incertae sedis</taxon>
        <taxon>Botryosphaeriales</taxon>
        <taxon>Botryosphaeriaceae</taxon>
        <taxon>Diplodia</taxon>
    </lineage>
</organism>
<dbReference type="GO" id="GO:0045944">
    <property type="term" value="P:positive regulation of transcription by RNA polymerase II"/>
    <property type="evidence" value="ECO:0007669"/>
    <property type="project" value="TreeGrafter"/>
</dbReference>
<dbReference type="Pfam" id="PF00533">
    <property type="entry name" value="BRCT"/>
    <property type="match status" value="1"/>
</dbReference>
<dbReference type="SUPFAM" id="SSF52113">
    <property type="entry name" value="BRCT domain"/>
    <property type="match status" value="1"/>
</dbReference>
<comment type="subcellular location">
    <subcellularLocation>
        <location evidence="1">Nucleus</location>
    </subcellularLocation>
</comment>
<evidence type="ECO:0000256" key="4">
    <source>
        <dbReference type="SAM" id="MobiDB-lite"/>
    </source>
</evidence>
<comment type="caution">
    <text evidence="6">The sequence shown here is derived from an EMBL/GenBank/DDBJ whole genome shotgun (WGS) entry which is preliminary data.</text>
</comment>
<dbReference type="EMBL" id="MSZU01000084">
    <property type="protein sequence ID" value="OMP85645.1"/>
    <property type="molecule type" value="Genomic_DNA"/>
</dbReference>
<evidence type="ECO:0000313" key="6">
    <source>
        <dbReference type="EMBL" id="OMP85645.1"/>
    </source>
</evidence>
<evidence type="ECO:0000256" key="3">
    <source>
        <dbReference type="ARBA" id="ARBA00023242"/>
    </source>
</evidence>
<dbReference type="PANTHER" id="PTHR15321">
    <property type="entry name" value="TUMOR SUPPRESSOR P53-BINDING PROTEIN 1"/>
    <property type="match status" value="1"/>
</dbReference>
<feature type="domain" description="BRCT" evidence="5">
    <location>
        <begin position="1"/>
        <end position="138"/>
    </location>
</feature>
<dbReference type="InterPro" id="IPR001357">
    <property type="entry name" value="BRCT_dom"/>
</dbReference>
<dbReference type="InterPro" id="IPR047249">
    <property type="entry name" value="BRCT_p53bp1-like_rpt1"/>
</dbReference>
<dbReference type="OrthoDB" id="129353at2759"/>
<reference evidence="6 7" key="1">
    <citation type="submission" date="2017-01" db="EMBL/GenBank/DDBJ databases">
        <title>Draft genome sequence of Diplodia seriata F98.1, a fungal species involved in grapevine trunk diseases.</title>
        <authorList>
            <person name="Robert-Siegwald G."/>
            <person name="Vallet J."/>
            <person name="Abou-Mansour E."/>
            <person name="Xu J."/>
            <person name="Rey P."/>
            <person name="Bertsch C."/>
            <person name="Rego C."/>
            <person name="Larignon P."/>
            <person name="Fontaine F."/>
            <person name="Lebrun M.-H."/>
        </authorList>
    </citation>
    <scope>NUCLEOTIDE SEQUENCE [LARGE SCALE GENOMIC DNA]</scope>
    <source>
        <strain evidence="6 7">F98.1</strain>
    </source>
</reference>
<dbReference type="PANTHER" id="PTHR15321:SF3">
    <property type="entry name" value="TP53-BINDING PROTEIN 1"/>
    <property type="match status" value="1"/>
</dbReference>